<organism evidence="2 3">
    <name type="scientific">Cryobacterium tepidiphilum</name>
    <dbReference type="NCBI Taxonomy" id="2486026"/>
    <lineage>
        <taxon>Bacteria</taxon>
        <taxon>Bacillati</taxon>
        <taxon>Actinomycetota</taxon>
        <taxon>Actinomycetes</taxon>
        <taxon>Micrococcales</taxon>
        <taxon>Microbacteriaceae</taxon>
        <taxon>Cryobacterium</taxon>
    </lineage>
</organism>
<keyword evidence="3" id="KW-1185">Reference proteome</keyword>
<evidence type="ECO:0000313" key="3">
    <source>
        <dbReference type="Proteomes" id="UP000279859"/>
    </source>
</evidence>
<gene>
    <name evidence="2" type="ORF">EEJ31_07575</name>
</gene>
<dbReference type="RefSeq" id="WP_123045701.1">
    <property type="nucleotide sequence ID" value="NZ_RDSR01000010.1"/>
</dbReference>
<dbReference type="AlphaFoldDB" id="A0A3M8LAJ4"/>
<reference evidence="2 3" key="1">
    <citation type="submission" date="2018-11" db="EMBL/GenBank/DDBJ databases">
        <title>Cryobacterium sp. nov., isolated from rhizosphere soil of lettuce.</title>
        <authorList>
            <person name="Wang Y."/>
        </authorList>
    </citation>
    <scope>NUCLEOTIDE SEQUENCE [LARGE SCALE GENOMIC DNA]</scope>
    <source>
        <strain evidence="2 3">NEAU-85</strain>
    </source>
</reference>
<dbReference type="Proteomes" id="UP000279859">
    <property type="component" value="Unassembled WGS sequence"/>
</dbReference>
<comment type="caution">
    <text evidence="2">The sequence shown here is derived from an EMBL/GenBank/DDBJ whole genome shotgun (WGS) entry which is preliminary data.</text>
</comment>
<feature type="region of interest" description="Disordered" evidence="1">
    <location>
        <begin position="1"/>
        <end position="75"/>
    </location>
</feature>
<evidence type="ECO:0000313" key="2">
    <source>
        <dbReference type="EMBL" id="RNE62470.1"/>
    </source>
</evidence>
<dbReference type="EMBL" id="RDSR01000010">
    <property type="protein sequence ID" value="RNE62470.1"/>
    <property type="molecule type" value="Genomic_DNA"/>
</dbReference>
<proteinExistence type="predicted"/>
<name>A0A3M8LAJ4_9MICO</name>
<protein>
    <submittedName>
        <fullName evidence="2">Uncharacterized protein</fullName>
    </submittedName>
</protein>
<sequence>MSDTAPSGNDETDALAAEPGNIGDYQATGGPDKLPDTVLPRTGTDDPDDDSINITESDGPDLNAGPDVDTGAGGA</sequence>
<accession>A0A3M8LAJ4</accession>
<evidence type="ECO:0000256" key="1">
    <source>
        <dbReference type="SAM" id="MobiDB-lite"/>
    </source>
</evidence>